<reference evidence="1" key="1">
    <citation type="journal article" date="2015" name="Nature">
        <title>Complex archaea that bridge the gap between prokaryotes and eukaryotes.</title>
        <authorList>
            <person name="Spang A."/>
            <person name="Saw J.H."/>
            <person name="Jorgensen S.L."/>
            <person name="Zaremba-Niedzwiedzka K."/>
            <person name="Martijn J."/>
            <person name="Lind A.E."/>
            <person name="van Eijk R."/>
            <person name="Schleper C."/>
            <person name="Guy L."/>
            <person name="Ettema T.J."/>
        </authorList>
    </citation>
    <scope>NUCLEOTIDE SEQUENCE</scope>
</reference>
<feature type="non-terminal residue" evidence="1">
    <location>
        <position position="356"/>
    </location>
</feature>
<organism evidence="1">
    <name type="scientific">marine sediment metagenome</name>
    <dbReference type="NCBI Taxonomy" id="412755"/>
    <lineage>
        <taxon>unclassified sequences</taxon>
        <taxon>metagenomes</taxon>
        <taxon>ecological metagenomes</taxon>
    </lineage>
</organism>
<evidence type="ECO:0008006" key="2">
    <source>
        <dbReference type="Google" id="ProtNLM"/>
    </source>
</evidence>
<gene>
    <name evidence="1" type="ORF">LCGC14_2871670</name>
</gene>
<name>A0A0F8Y302_9ZZZZ</name>
<protein>
    <recommendedName>
        <fullName evidence="2">Fibronectin type-III domain-containing protein</fullName>
    </recommendedName>
</protein>
<accession>A0A0F8Y302</accession>
<dbReference type="EMBL" id="LAZR01055769">
    <property type="protein sequence ID" value="KKK75643.1"/>
    <property type="molecule type" value="Genomic_DNA"/>
</dbReference>
<evidence type="ECO:0000313" key="1">
    <source>
        <dbReference type="EMBL" id="KKK75643.1"/>
    </source>
</evidence>
<sequence length="356" mass="38436">MADVQSHYQLKQSANIVINEAFFPFENGMRKWADKYGAGVPNPIHLFLQGLVANDSSYVTNEFDMVGATPDSGHVLFGLDNFPVVGLTATKLKFRWYTEKQLFANDNFWVVVYQGKPNNVNSENASVGEEGQYWFEGAKATPTTFSVLAAFRAQATAADTWTDTELTINPALITDADDLWVTVEADGDAGSGKHKVSWMVLEITYPYALGETPTYKNYVNDLARFLVSVRQEGTKGSSKYCYRVVPFDSDGVDGPSSDEVFITDGNATLDATDHICLSWDDVTDASGYKVYRTCAPSGYGLGLLASIATNVGDCGGGGGGGVSGYKDDGTDCPNAGDCDDDPFKLDDLEGCQGETT</sequence>
<comment type="caution">
    <text evidence="1">The sequence shown here is derived from an EMBL/GenBank/DDBJ whole genome shotgun (WGS) entry which is preliminary data.</text>
</comment>
<dbReference type="AlphaFoldDB" id="A0A0F8Y302"/>
<proteinExistence type="predicted"/>